<accession>A0A8K1FHR7</accession>
<comment type="cofactor">
    <cofactor evidence="1">
        <name>FMN</name>
        <dbReference type="ChEBI" id="CHEBI:58210"/>
    </cofactor>
</comment>
<name>A0A8K1FHR7_PYTOL</name>
<protein>
    <recommendedName>
        <fullName evidence="4">NADH:flavin oxidoreductase/NADH oxidase N-terminal domain-containing protein</fullName>
    </recommendedName>
</protein>
<dbReference type="PANTHER" id="PTHR22893:SF91">
    <property type="entry name" value="NADPH DEHYDROGENASE 2-RELATED"/>
    <property type="match status" value="1"/>
</dbReference>
<evidence type="ECO:0000313" key="6">
    <source>
        <dbReference type="Proteomes" id="UP000794436"/>
    </source>
</evidence>
<dbReference type="InterPro" id="IPR013785">
    <property type="entry name" value="Aldolase_TIM"/>
</dbReference>
<sequence length="376" mass="41408">MISKLFSPLTLGGKNPIQLQHRIAMAPLTRLRAGDSAVPPAFVAEYYAQRATPGGLIIVEATDVSLSARGFFGAPGIFNQEQIDAWKVVTEAVHAKGGIIFLQIWHTGRYSHPSLQPENVQPISSSSNMPLDDTRVVPTQDGPKPLEIPRALETDEIPLIVEDFSKAADNAIAAGFDGVEIHAANGLLLEQFLFDGINERVDKYGGSIENRSRIVFEILDAILETIDSSKVGVRFSPFNITCTQRDSDPATHYKYIFEKLNEYDLAYAHVIEPRVPHYPNEMAPEEGATAYFRKIYKGVLVTASGYDRQSALDTVEACHADIVAIGRYFISNPDLVKRFKLGAPLAAWNDSTFYTPGEAGCTDYPFLDEEEIKSAP</sequence>
<dbReference type="AlphaFoldDB" id="A0A8K1FHR7"/>
<gene>
    <name evidence="5" type="ORF">Poli38472_000074</name>
</gene>
<evidence type="ECO:0000256" key="2">
    <source>
        <dbReference type="ARBA" id="ARBA00005979"/>
    </source>
</evidence>
<dbReference type="EMBL" id="SPLM01000108">
    <property type="protein sequence ID" value="TMW60032.1"/>
    <property type="molecule type" value="Genomic_DNA"/>
</dbReference>
<evidence type="ECO:0000256" key="1">
    <source>
        <dbReference type="ARBA" id="ARBA00001917"/>
    </source>
</evidence>
<comment type="similarity">
    <text evidence="2">Belongs to the NADH:flavin oxidoreductase/NADH oxidase family.</text>
</comment>
<dbReference type="Gene3D" id="3.20.20.70">
    <property type="entry name" value="Aldolase class I"/>
    <property type="match status" value="1"/>
</dbReference>
<dbReference type="CDD" id="cd02933">
    <property type="entry name" value="OYE_like_FMN"/>
    <property type="match status" value="1"/>
</dbReference>
<comment type="caution">
    <text evidence="5">The sequence shown here is derived from an EMBL/GenBank/DDBJ whole genome shotgun (WGS) entry which is preliminary data.</text>
</comment>
<keyword evidence="6" id="KW-1185">Reference proteome</keyword>
<dbReference type="GO" id="GO:0016628">
    <property type="term" value="F:oxidoreductase activity, acting on the CH-CH group of donors, NAD or NADP as acceptor"/>
    <property type="evidence" value="ECO:0007669"/>
    <property type="project" value="UniProtKB-ARBA"/>
</dbReference>
<keyword evidence="3" id="KW-0560">Oxidoreductase</keyword>
<dbReference type="GO" id="GO:0010181">
    <property type="term" value="F:FMN binding"/>
    <property type="evidence" value="ECO:0007669"/>
    <property type="project" value="InterPro"/>
</dbReference>
<organism evidence="5 6">
    <name type="scientific">Pythium oligandrum</name>
    <name type="common">Mycoparasitic fungus</name>
    <dbReference type="NCBI Taxonomy" id="41045"/>
    <lineage>
        <taxon>Eukaryota</taxon>
        <taxon>Sar</taxon>
        <taxon>Stramenopiles</taxon>
        <taxon>Oomycota</taxon>
        <taxon>Peronosporomycetes</taxon>
        <taxon>Pythiales</taxon>
        <taxon>Pythiaceae</taxon>
        <taxon>Pythium</taxon>
    </lineage>
</organism>
<dbReference type="Proteomes" id="UP000794436">
    <property type="component" value="Unassembled WGS sequence"/>
</dbReference>
<proteinExistence type="inferred from homology"/>
<reference evidence="5" key="1">
    <citation type="submission" date="2019-03" db="EMBL/GenBank/DDBJ databases">
        <title>Long read genome sequence of the mycoparasitic Pythium oligandrum ATCC 38472 isolated from sugarbeet rhizosphere.</title>
        <authorList>
            <person name="Gaulin E."/>
        </authorList>
    </citation>
    <scope>NUCLEOTIDE SEQUENCE</scope>
    <source>
        <strain evidence="5">ATCC 38472_TT</strain>
    </source>
</reference>
<dbReference type="PANTHER" id="PTHR22893">
    <property type="entry name" value="NADH OXIDOREDUCTASE-RELATED"/>
    <property type="match status" value="1"/>
</dbReference>
<dbReference type="OrthoDB" id="91802at2759"/>
<dbReference type="InterPro" id="IPR001155">
    <property type="entry name" value="OxRdtase_FMN_N"/>
</dbReference>
<dbReference type="FunFam" id="3.20.20.70:FF:000059">
    <property type="entry name" value="N-ethylmaleimide reductase, FMN-linked"/>
    <property type="match status" value="1"/>
</dbReference>
<evidence type="ECO:0000259" key="4">
    <source>
        <dbReference type="Pfam" id="PF00724"/>
    </source>
</evidence>
<dbReference type="SUPFAM" id="SSF51395">
    <property type="entry name" value="FMN-linked oxidoreductases"/>
    <property type="match status" value="1"/>
</dbReference>
<dbReference type="GO" id="GO:0005829">
    <property type="term" value="C:cytosol"/>
    <property type="evidence" value="ECO:0007669"/>
    <property type="project" value="UniProtKB-ARBA"/>
</dbReference>
<evidence type="ECO:0000256" key="3">
    <source>
        <dbReference type="ARBA" id="ARBA00023002"/>
    </source>
</evidence>
<dbReference type="Pfam" id="PF00724">
    <property type="entry name" value="Oxidored_FMN"/>
    <property type="match status" value="1"/>
</dbReference>
<dbReference type="InterPro" id="IPR045247">
    <property type="entry name" value="Oye-like"/>
</dbReference>
<feature type="domain" description="NADH:flavin oxidoreductase/NADH oxidase N-terminal" evidence="4">
    <location>
        <begin position="4"/>
        <end position="344"/>
    </location>
</feature>
<evidence type="ECO:0000313" key="5">
    <source>
        <dbReference type="EMBL" id="TMW60032.1"/>
    </source>
</evidence>